<dbReference type="Gene3D" id="3.30.1440.10">
    <property type="match status" value="1"/>
</dbReference>
<dbReference type="GO" id="GO:1990904">
    <property type="term" value="C:ribonucleoprotein complex"/>
    <property type="evidence" value="ECO:0007669"/>
    <property type="project" value="UniProtKB-KW"/>
</dbReference>
<dbReference type="FunFam" id="3.30.1440.10:FF:000001">
    <property type="entry name" value="50S ribosomal protein L5"/>
    <property type="match status" value="1"/>
</dbReference>
<dbReference type="Pfam" id="PF00673">
    <property type="entry name" value="Ribosomal_L5_C"/>
    <property type="match status" value="1"/>
</dbReference>
<protein>
    <submittedName>
        <fullName evidence="5">50S ribosomal protein L5</fullName>
    </submittedName>
</protein>
<evidence type="ECO:0000259" key="4">
    <source>
        <dbReference type="Pfam" id="PF00673"/>
    </source>
</evidence>
<comment type="caution">
    <text evidence="5">The sequence shown here is derived from an EMBL/GenBank/DDBJ whole genome shotgun (WGS) entry which is preliminary data.</text>
</comment>
<evidence type="ECO:0000313" key="5">
    <source>
        <dbReference type="EMBL" id="MPM21728.1"/>
    </source>
</evidence>
<accession>A0A644Y127</accession>
<dbReference type="GO" id="GO:0006412">
    <property type="term" value="P:translation"/>
    <property type="evidence" value="ECO:0007669"/>
    <property type="project" value="InterPro"/>
</dbReference>
<dbReference type="SUPFAM" id="SSF55282">
    <property type="entry name" value="RL5-like"/>
    <property type="match status" value="1"/>
</dbReference>
<dbReference type="EMBL" id="VSSQ01003654">
    <property type="protein sequence ID" value="MPM21728.1"/>
    <property type="molecule type" value="Genomic_DNA"/>
</dbReference>
<dbReference type="InterPro" id="IPR002132">
    <property type="entry name" value="Ribosomal_uL5"/>
</dbReference>
<dbReference type="GO" id="GO:0005840">
    <property type="term" value="C:ribosome"/>
    <property type="evidence" value="ECO:0007669"/>
    <property type="project" value="UniProtKB-KW"/>
</dbReference>
<evidence type="ECO:0000256" key="2">
    <source>
        <dbReference type="ARBA" id="ARBA00022980"/>
    </source>
</evidence>
<evidence type="ECO:0000256" key="3">
    <source>
        <dbReference type="ARBA" id="ARBA00023274"/>
    </source>
</evidence>
<organism evidence="5">
    <name type="scientific">bioreactor metagenome</name>
    <dbReference type="NCBI Taxonomy" id="1076179"/>
    <lineage>
        <taxon>unclassified sequences</taxon>
        <taxon>metagenomes</taxon>
        <taxon>ecological metagenomes</taxon>
    </lineage>
</organism>
<keyword evidence="3" id="KW-0687">Ribonucleoprotein</keyword>
<proteinExistence type="inferred from homology"/>
<name>A0A644Y127_9ZZZZ</name>
<dbReference type="GO" id="GO:0003735">
    <property type="term" value="F:structural constituent of ribosome"/>
    <property type="evidence" value="ECO:0007669"/>
    <property type="project" value="InterPro"/>
</dbReference>
<reference evidence="5" key="1">
    <citation type="submission" date="2019-08" db="EMBL/GenBank/DDBJ databases">
        <authorList>
            <person name="Kucharzyk K."/>
            <person name="Murdoch R.W."/>
            <person name="Higgins S."/>
            <person name="Loffler F."/>
        </authorList>
    </citation>
    <scope>NUCLEOTIDE SEQUENCE</scope>
</reference>
<gene>
    <name evidence="5" type="primary">rplE_22</name>
    <name evidence="5" type="ORF">SDC9_68173</name>
</gene>
<dbReference type="PANTHER" id="PTHR11994">
    <property type="entry name" value="60S RIBOSOMAL PROTEIN L11-RELATED"/>
    <property type="match status" value="1"/>
</dbReference>
<dbReference type="InterPro" id="IPR031309">
    <property type="entry name" value="Ribosomal_uL5_C"/>
</dbReference>
<dbReference type="InterPro" id="IPR022803">
    <property type="entry name" value="Ribosomal_uL5_dom_sf"/>
</dbReference>
<dbReference type="AlphaFoldDB" id="A0A644Y127"/>
<comment type="similarity">
    <text evidence="1">Belongs to the universal ribosomal protein uL5 family.</text>
</comment>
<keyword evidence="2 5" id="KW-0689">Ribosomal protein</keyword>
<feature type="domain" description="Large ribosomal subunit protein uL5 C-terminal" evidence="4">
    <location>
        <begin position="25"/>
        <end position="118"/>
    </location>
</feature>
<evidence type="ECO:0000256" key="1">
    <source>
        <dbReference type="ARBA" id="ARBA00008553"/>
    </source>
</evidence>
<sequence>MTGQMPVVTNARKNVANFKLRVGMPVGVMVTLRGRRMYEFLDRFVHNAMPRVRDFRGIPRKGFDGVGNYNVGINDVSVFTEVDADKLKYPLGVNIAMVTTAKTDAEALELLTLLEIPFGE</sequence>